<feature type="region of interest" description="Disordered" evidence="1">
    <location>
        <begin position="511"/>
        <end position="616"/>
    </location>
</feature>
<feature type="region of interest" description="Disordered" evidence="1">
    <location>
        <begin position="807"/>
        <end position="909"/>
    </location>
</feature>
<feature type="region of interest" description="Disordered" evidence="1">
    <location>
        <begin position="1899"/>
        <end position="1990"/>
    </location>
</feature>
<feature type="compositionally biased region" description="Polar residues" evidence="1">
    <location>
        <begin position="2098"/>
        <end position="2111"/>
    </location>
</feature>
<keyword evidence="2" id="KW-0732">Signal</keyword>
<feature type="region of interest" description="Disordered" evidence="1">
    <location>
        <begin position="1732"/>
        <end position="1822"/>
    </location>
</feature>
<feature type="compositionally biased region" description="Polar residues" evidence="1">
    <location>
        <begin position="1927"/>
        <end position="1962"/>
    </location>
</feature>
<dbReference type="PANTHER" id="PTHR35511:SF2">
    <property type="entry name" value="A-KINASE ANCHOR-LIKE PROTEIN"/>
    <property type="match status" value="1"/>
</dbReference>
<feature type="region of interest" description="Disordered" evidence="1">
    <location>
        <begin position="2742"/>
        <end position="2766"/>
    </location>
</feature>
<feature type="region of interest" description="Disordered" evidence="1">
    <location>
        <begin position="1262"/>
        <end position="1342"/>
    </location>
</feature>
<feature type="compositionally biased region" description="Acidic residues" evidence="1">
    <location>
        <begin position="1518"/>
        <end position="1532"/>
    </location>
</feature>
<feature type="compositionally biased region" description="Low complexity" evidence="1">
    <location>
        <begin position="225"/>
        <end position="237"/>
    </location>
</feature>
<feature type="region of interest" description="Disordered" evidence="1">
    <location>
        <begin position="1419"/>
        <end position="1535"/>
    </location>
</feature>
<feature type="compositionally biased region" description="Polar residues" evidence="1">
    <location>
        <begin position="2256"/>
        <end position="2288"/>
    </location>
</feature>
<feature type="region of interest" description="Disordered" evidence="1">
    <location>
        <begin position="1152"/>
        <end position="1236"/>
    </location>
</feature>
<feature type="compositionally biased region" description="Acidic residues" evidence="1">
    <location>
        <begin position="1493"/>
        <end position="1503"/>
    </location>
</feature>
<dbReference type="EMBL" id="JAAALK010000287">
    <property type="protein sequence ID" value="KAG8058038.1"/>
    <property type="molecule type" value="Genomic_DNA"/>
</dbReference>
<feature type="chain" id="PRO_5035223687" evidence="2">
    <location>
        <begin position="18"/>
        <end position="3385"/>
    </location>
</feature>
<feature type="compositionally biased region" description="Basic and acidic residues" evidence="1">
    <location>
        <begin position="995"/>
        <end position="1005"/>
    </location>
</feature>
<feature type="compositionally biased region" description="Polar residues" evidence="1">
    <location>
        <begin position="541"/>
        <end position="551"/>
    </location>
</feature>
<reference evidence="3" key="1">
    <citation type="journal article" date="2021" name="bioRxiv">
        <title>Whole Genome Assembly and Annotation of Northern Wild Rice, Zizania palustris L., Supports a Whole Genome Duplication in the Zizania Genus.</title>
        <authorList>
            <person name="Haas M."/>
            <person name="Kono T."/>
            <person name="Macchietto M."/>
            <person name="Millas R."/>
            <person name="McGilp L."/>
            <person name="Shao M."/>
            <person name="Duquette J."/>
            <person name="Hirsch C.N."/>
            <person name="Kimball J."/>
        </authorList>
    </citation>
    <scope>NUCLEOTIDE SEQUENCE</scope>
    <source>
        <tissue evidence="3">Fresh leaf tissue</tissue>
    </source>
</reference>
<dbReference type="PANTHER" id="PTHR35511">
    <property type="entry name" value="A-KINASE ANCHOR-LIKE PROTEIN"/>
    <property type="match status" value="1"/>
</dbReference>
<feature type="compositionally biased region" description="Polar residues" evidence="1">
    <location>
        <begin position="730"/>
        <end position="740"/>
    </location>
</feature>
<feature type="compositionally biased region" description="Polar residues" evidence="1">
    <location>
        <begin position="1443"/>
        <end position="1461"/>
    </location>
</feature>
<feature type="region of interest" description="Disordered" evidence="1">
    <location>
        <begin position="2230"/>
        <end position="2316"/>
    </location>
</feature>
<feature type="non-terminal residue" evidence="3">
    <location>
        <position position="1"/>
    </location>
</feature>
<feature type="compositionally biased region" description="Basic and acidic residues" evidence="1">
    <location>
        <begin position="750"/>
        <end position="761"/>
    </location>
</feature>
<feature type="region of interest" description="Disordered" evidence="1">
    <location>
        <begin position="3214"/>
        <end position="3246"/>
    </location>
</feature>
<feature type="compositionally biased region" description="Basic and acidic residues" evidence="1">
    <location>
        <begin position="3060"/>
        <end position="3074"/>
    </location>
</feature>
<dbReference type="Proteomes" id="UP000729402">
    <property type="component" value="Unassembled WGS sequence"/>
</dbReference>
<feature type="compositionally biased region" description="Polar residues" evidence="1">
    <location>
        <begin position="2847"/>
        <end position="2873"/>
    </location>
</feature>
<accession>A0A8J5VRT4</accession>
<feature type="signal peptide" evidence="2">
    <location>
        <begin position="1"/>
        <end position="17"/>
    </location>
</feature>
<feature type="compositionally biased region" description="Basic and acidic residues" evidence="1">
    <location>
        <begin position="2573"/>
        <end position="2588"/>
    </location>
</feature>
<feature type="region of interest" description="Disordered" evidence="1">
    <location>
        <begin position="2659"/>
        <end position="2681"/>
    </location>
</feature>
<feature type="region of interest" description="Disordered" evidence="1">
    <location>
        <begin position="1589"/>
        <end position="1652"/>
    </location>
</feature>
<feature type="region of interest" description="Disordered" evidence="1">
    <location>
        <begin position="288"/>
        <end position="440"/>
    </location>
</feature>
<feature type="compositionally biased region" description="Polar residues" evidence="1">
    <location>
        <begin position="1768"/>
        <end position="1797"/>
    </location>
</feature>
<feature type="compositionally biased region" description="Basic and acidic residues" evidence="1">
    <location>
        <begin position="939"/>
        <end position="955"/>
    </location>
</feature>
<feature type="compositionally biased region" description="Polar residues" evidence="1">
    <location>
        <begin position="704"/>
        <end position="722"/>
    </location>
</feature>
<feature type="compositionally biased region" description="Polar residues" evidence="1">
    <location>
        <begin position="1176"/>
        <end position="1187"/>
    </location>
</feature>
<feature type="region of interest" description="Disordered" evidence="1">
    <location>
        <begin position="3021"/>
        <end position="3171"/>
    </location>
</feature>
<feature type="compositionally biased region" description="Polar residues" evidence="1">
    <location>
        <begin position="346"/>
        <end position="359"/>
    </location>
</feature>
<organism evidence="3 4">
    <name type="scientific">Zizania palustris</name>
    <name type="common">Northern wild rice</name>
    <dbReference type="NCBI Taxonomy" id="103762"/>
    <lineage>
        <taxon>Eukaryota</taxon>
        <taxon>Viridiplantae</taxon>
        <taxon>Streptophyta</taxon>
        <taxon>Embryophyta</taxon>
        <taxon>Tracheophyta</taxon>
        <taxon>Spermatophyta</taxon>
        <taxon>Magnoliopsida</taxon>
        <taxon>Liliopsida</taxon>
        <taxon>Poales</taxon>
        <taxon>Poaceae</taxon>
        <taxon>BOP clade</taxon>
        <taxon>Oryzoideae</taxon>
        <taxon>Oryzeae</taxon>
        <taxon>Zizaniinae</taxon>
        <taxon>Zizania</taxon>
    </lineage>
</organism>
<feature type="region of interest" description="Disordered" evidence="1">
    <location>
        <begin position="991"/>
        <end position="1072"/>
    </location>
</feature>
<feature type="region of interest" description="Disordered" evidence="1">
    <location>
        <begin position="225"/>
        <end position="269"/>
    </location>
</feature>
<feature type="compositionally biased region" description="Polar residues" evidence="1">
    <location>
        <begin position="1280"/>
        <end position="1312"/>
    </location>
</feature>
<feature type="region of interest" description="Disordered" evidence="1">
    <location>
        <begin position="2067"/>
        <end position="2151"/>
    </location>
</feature>
<feature type="compositionally biased region" description="Basic and acidic residues" evidence="1">
    <location>
        <begin position="3333"/>
        <end position="3358"/>
    </location>
</feature>
<feature type="compositionally biased region" description="Basic and acidic residues" evidence="1">
    <location>
        <begin position="1162"/>
        <end position="1175"/>
    </location>
</feature>
<feature type="region of interest" description="Disordered" evidence="1">
    <location>
        <begin position="2562"/>
        <end position="2623"/>
    </location>
</feature>
<feature type="compositionally biased region" description="Basic and acidic residues" evidence="1">
    <location>
        <begin position="2810"/>
        <end position="2825"/>
    </location>
</feature>
<dbReference type="OrthoDB" id="771720at2759"/>
<feature type="compositionally biased region" description="Basic and acidic residues" evidence="1">
    <location>
        <begin position="3222"/>
        <end position="3246"/>
    </location>
</feature>
<feature type="compositionally biased region" description="Polar residues" evidence="1">
    <location>
        <begin position="1609"/>
        <end position="1625"/>
    </location>
</feature>
<comment type="caution">
    <text evidence="3">The sequence shown here is derived from an EMBL/GenBank/DDBJ whole genome shotgun (WGS) entry which is preliminary data.</text>
</comment>
<sequence>MASPLLCSLSLCRTCLFLFPCMHTLCICKKYVESFSCCRNCLHGDECEVQMEAADHLQTQPDSKLSTIKEIKGEAQITDSTEGMLKIPEDQVLVEAPSEIKTPSEHNLNGMASSLNGYVDKEGKISNKHPHEIEAIEDDNDTKTREITDQSNEVFAEEAAKGKVMLENESTADIQPMQELESEETKKTDLVDMSETIHQKDDAVSQKKNQEDSPTTCELHVMESSEVNSVEASSAQATPYQSNVAQCKEQATEENITESEPQILETEPVQELKDVEATEPECIFQQTIVTTSKESVPEENATAEEPAYDNKEIKNDEPALIKEHDDVKPDEISNQRSGAIVEETVQETNLAASEPTNVQAKELESEHISNTVDVEPQGASPSYNVSTSEEFNTQETIKKDEPSSGNQAEQSLVVIKDTEDEKNNAAIAEEEAQDEDVVQPETTADTLLAHEPELEETNNIESFEEEDNIAVCDLPEEAIATEAIPHDSTATDITELTEDVESNVSLAEGAAPEEHILETEAAVDVSSVQEPEIDEIKNTDTAEQEQNSSTPEDIDPQETETEDKPSSDYQAEESTVVIKETEDEKNSAAIGEDEAQEEHVVPTETTADTLLAHEPDLEEKNNIESVEAEDNIAVRDLPEEAIGTEAIPHESTAAGIMELSEDVENNVATAEGAAPEEHILDTEAAVDVPSVQEPEIEEIKNTDTAEQEQNSSTPEEINPQETVTEDKPSSDYQAEESTVVPTEAAADTFLPHEQELEEKNNIESVEAEDNIAARDLPGEAKGNEAIPHESTAAGITELSEDVESNVALPEGAAPKEHRLETETAVDVSSVQEPEIEEIKHTDTAEKEQNSNITEKINPEETLTEDEPSSDNQAEESSVVIKATEDEKNSAAISEEEEQEEHVVPTDATADTFQAHEPELEEKNNIESVEAEDNIAARDLPGEAKGTEAIVHERTTEGVTELSEDVESNVAVAEGAASEELILETEAAVVVSTVQEPEREEIKDTNTAEQEQNSSTLDEINPQETVAQDEPSSDTEADESSIVIEDTEDEKNSGSFGEEKAQDELVVPTETTTDTLVAHEPEVEEKNYIESVVGEDDIAAHDIPKEALEIEAIPHESTATGITELGEDVESNVDIAEGAAPEEHILETEAAMDVLSVQEPEIEEMKNTDLAEKEKNSSTPEEISPQETVTKDEKSSNNQAEESSVVIKDTEHDLPEEAIGTEAQPHESTTAGITELSEDVENNVVLAEGAAPEHLILETEAAIDVSSMQETEIEEIKNTDTAEQEQNSSTPEEINPQETVTQDRPSSDTQAEESSVVIKDTEDEKNSAAIAEEEAQEEHVVPTEAVADTLLAHEPEHEEKNNIESVEAEDNIEVSDLREEIIGTEAIPHESTAAGITELGEDVESNVALVEGAAPEELILETEADVDVSSVQETEIEEIKNTDTVEQEQNSSTPEEINPQETVTRDEPSSDTQAEESSVVIKDTEDEKNNAAIAEEEAQDEDVVPTETTADTLLVHEPELEETNNIESVEGEDNIAGRDLPQEAITTEAIPHDSTAAGITELSEDVESNVALTEGAAPEEHILETEAVVDVSSMQEPEIEEIKNTDIAEQEQNSSTLEEINPQETVMQDEPSCDNQAEESSVVIKDNEDEKNSAGIAEEEAQIEHVVPTEAAADTFLAHEPELEEKNNIESVEAEYNKEVCDLPEEATGTEAKPHDSTAEGIMKLSEAVESNVALAEGAAPEDTEAGADVSSVQEPEIEEIMNTDMAEQEQNSSTPEEINLQETVTQDEPSYDNQAEESSVVIKDTEDEKNSDSIAEEEAQVEHVAVVPTEAAADTFLDHESEQEEKNNIESVEAEGNIAARDIPEEAIGSEAIPHESTAAGITELSEDVESNVALAEGAAPQEHILETEATIDVSSVQEPEIEEIKNTNTAEQEQNSSIPGEINPQETVTQDEPSSDTQAEESSVVIKDTEDEKNSAGIAEEEARDEHVVPTEAAADTFLAHEPELEEKNNIESVEAEDNIAARDLPEEVIGSEAIPHESTAAGITELSEDAESNFALAEGAAPQELILETETAVDVSSVQEPEIEEIKNTDTDEQEQNSSTPEEINPQETETQDEPSSDAQAEESSVVIKDTEDEKNSAGIAEEEAQDECVLQTETTADTFLAHEPELEEKNNIESVEAEDNIAARDLPEEAIGTEAIPHESTAAGITELSEDAESNFALAEGAAPQELILETETAVDVSSVQEPEIEEIKNTDTAEQEQNSSTPEEINPQETVTQDEPSSDAQAEESSVVIKDTEDEKNSAGIGEEEAQDECVLPTETTGDTFLAHEPKVEEKNNIESVEAEDNIAARDLPEEATGTEAIPHESTTAGITELVEDVESYVSLAEGAAPEEHILETEIVVDVSSVQEPELEEVKNTGTAENEHNGSTPEEITSMETLTKYKSSSDTQAEESSIVIKDTEDEKNSVAIAVEEAGDEHVVPTEATADTLLADESELGEKNNIESIEAEENIGACDLPEEAIGAEAIPHESTTAGITELSEDVESNVALLEGAAPEEHILETGAAVDVSSVQEPELEKIKSTDTAEEEHNGSTPKEINPQETVTKEKQSSDTQAEESSVVIKETEDVKNRAAIAEEAAVKAVLPTEAITDTLLAHEPELEDIKNIESVEPEDNIGASDLSGEEMDIKAIEVEAVPHERTTAGIKGHSEDVNGSVALDEEISPEEHILETEVAVDISSVREPKLEEIKNTDPSEQEHKITESGLPEEVMNNEAIETEVIPNDRNVASIKELTEDDIVAASAPDADTQQVPEQESVKDVKCTDTTEHPGETPPSTFSTFDELTPTGEKTLVTETTCDTQQVQSLTDQETKDSQSQYVKTEEFSELSTFSTPEEAALDSDVLKCEPASEVQQAQELDSAEETRGTEDAETDDCQQNGVSTLEETTLENNVAEVEPNVDDQHVQEVKSVVDVIENEARETEEISKQINFITSENVAQESSEAGSDRAFCVQPEKQIKVIELTKDSEDNQLVEAEETSSQSNIITLEDPTGEDRVGNEIEPSVGTNQEHELELVEEIKDTDAPEAEEASHTGQAVSLEEQFSESNELTHNIQQVNELDATEEMKGTEDISGEENCNQQTVHENIKDEIQESAELKDETSELGDKIQRSENRTEEDDVLISTEDTIETSNNINPIKEEPKDVVLQTQVCERSVETIKKQDEAVKNISLDQQKEDEGIEPQKEELQTDEQKHDDKQSDFIIDTQVETIDVFEAEQTDAVVTELLKNEVNQHISKDSIPIIADVMVENITEINEQSGDENGPNNEGPLEAAAQSYNDGVQGSAEKDAVVAKTSSSEHDETTGEIRNEQVEPCLPSSMERDLQAYSDLSNDQMLEN</sequence>
<name>A0A8J5VRT4_ZIZPA</name>
<protein>
    <submittedName>
        <fullName evidence="3">Uncharacterized protein</fullName>
    </submittedName>
</protein>
<feature type="compositionally biased region" description="Basic and acidic residues" evidence="1">
    <location>
        <begin position="3135"/>
        <end position="3164"/>
    </location>
</feature>
<feature type="compositionally biased region" description="Acidic residues" evidence="1">
    <location>
        <begin position="552"/>
        <end position="561"/>
    </location>
</feature>
<evidence type="ECO:0000256" key="1">
    <source>
        <dbReference type="SAM" id="MobiDB-lite"/>
    </source>
</evidence>
<feature type="region of interest" description="Disordered" evidence="1">
    <location>
        <begin position="2404"/>
        <end position="2458"/>
    </location>
</feature>
<feature type="compositionally biased region" description="Polar residues" evidence="1">
    <location>
        <begin position="1006"/>
        <end position="1025"/>
    </location>
</feature>
<feature type="compositionally biased region" description="Basic and acidic residues" evidence="1">
    <location>
        <begin position="836"/>
        <end position="848"/>
    </location>
</feature>
<feature type="compositionally biased region" description="Polar residues" evidence="1">
    <location>
        <begin position="379"/>
        <end position="395"/>
    </location>
</feature>
<feature type="compositionally biased region" description="Basic and acidic residues" evidence="1">
    <location>
        <begin position="2742"/>
        <end position="2757"/>
    </location>
</feature>
<feature type="compositionally biased region" description="Polar residues" evidence="1">
    <location>
        <begin position="3375"/>
        <end position="3385"/>
    </location>
</feature>
<feature type="compositionally biased region" description="Acidic residues" evidence="1">
    <location>
        <begin position="1030"/>
        <end position="1048"/>
    </location>
</feature>
<feature type="compositionally biased region" description="Polar residues" evidence="1">
    <location>
        <begin position="3095"/>
        <end position="3108"/>
    </location>
</feature>
<feature type="region of interest" description="Disordered" evidence="1">
    <location>
        <begin position="936"/>
        <end position="966"/>
    </location>
</feature>
<feature type="region of interest" description="Disordered" evidence="1">
    <location>
        <begin position="3304"/>
        <end position="3385"/>
    </location>
</feature>
<feature type="region of interest" description="Disordered" evidence="1">
    <location>
        <begin position="2796"/>
        <end position="2932"/>
    </location>
</feature>
<gene>
    <name evidence="3" type="ORF">GUJ93_ZPchr0002g26709</name>
</gene>
<evidence type="ECO:0000313" key="3">
    <source>
        <dbReference type="EMBL" id="KAG8058038.1"/>
    </source>
</evidence>
<evidence type="ECO:0000256" key="2">
    <source>
        <dbReference type="SAM" id="SignalP"/>
    </source>
</evidence>
<proteinExistence type="predicted"/>
<keyword evidence="4" id="KW-1185">Reference proteome</keyword>
<feature type="compositionally biased region" description="Acidic residues" evidence="1">
    <location>
        <begin position="428"/>
        <end position="438"/>
    </location>
</feature>
<feature type="compositionally biased region" description="Polar residues" evidence="1">
    <location>
        <begin position="2589"/>
        <end position="2600"/>
    </location>
</feature>
<reference evidence="3" key="2">
    <citation type="submission" date="2021-02" db="EMBL/GenBank/DDBJ databases">
        <authorList>
            <person name="Kimball J.A."/>
            <person name="Haas M.W."/>
            <person name="Macchietto M."/>
            <person name="Kono T."/>
            <person name="Duquette J."/>
            <person name="Shao M."/>
        </authorList>
    </citation>
    <scope>NUCLEOTIDE SEQUENCE</scope>
    <source>
        <tissue evidence="3">Fresh leaf tissue</tissue>
    </source>
</reference>
<feature type="compositionally biased region" description="Basic and acidic residues" evidence="1">
    <location>
        <begin position="308"/>
        <end position="333"/>
    </location>
</feature>
<feature type="region of interest" description="Disordered" evidence="1">
    <location>
        <begin position="672"/>
        <end position="795"/>
    </location>
</feature>
<evidence type="ECO:0000313" key="4">
    <source>
        <dbReference type="Proteomes" id="UP000729402"/>
    </source>
</evidence>
<feature type="compositionally biased region" description="Polar residues" evidence="1">
    <location>
        <begin position="2416"/>
        <end position="2451"/>
    </location>
</feature>